<dbReference type="GO" id="GO:1901135">
    <property type="term" value="P:carbohydrate derivative metabolic process"/>
    <property type="evidence" value="ECO:0007669"/>
    <property type="project" value="UniProtKB-ARBA"/>
</dbReference>
<dbReference type="SUPFAM" id="SSF53756">
    <property type="entry name" value="UDP-Glycosyltransferase/glycogen phosphorylase"/>
    <property type="match status" value="1"/>
</dbReference>
<dbReference type="Pfam" id="PF00534">
    <property type="entry name" value="Glycos_transf_1"/>
    <property type="match status" value="1"/>
</dbReference>
<dbReference type="GO" id="GO:0016757">
    <property type="term" value="F:glycosyltransferase activity"/>
    <property type="evidence" value="ECO:0007669"/>
    <property type="project" value="InterPro"/>
</dbReference>
<dbReference type="InterPro" id="IPR001296">
    <property type="entry name" value="Glyco_trans_1"/>
</dbReference>
<dbReference type="Pfam" id="PF13439">
    <property type="entry name" value="Glyco_transf_4"/>
    <property type="match status" value="1"/>
</dbReference>
<dbReference type="Proteomes" id="UP000585327">
    <property type="component" value="Unassembled WGS sequence"/>
</dbReference>
<organism evidence="3 4">
    <name type="scientific">SAR86 cluster bacterium</name>
    <dbReference type="NCBI Taxonomy" id="2030880"/>
    <lineage>
        <taxon>Bacteria</taxon>
        <taxon>Pseudomonadati</taxon>
        <taxon>Pseudomonadota</taxon>
        <taxon>Gammaproteobacteria</taxon>
        <taxon>SAR86 cluster</taxon>
    </lineage>
</organism>
<feature type="domain" description="Glycosyl transferase family 1" evidence="1">
    <location>
        <begin position="148"/>
        <end position="283"/>
    </location>
</feature>
<comment type="caution">
    <text evidence="3">The sequence shown here is derived from an EMBL/GenBank/DDBJ whole genome shotgun (WGS) entry which is preliminary data.</text>
</comment>
<dbReference type="EMBL" id="JACETM010000035">
    <property type="protein sequence ID" value="MBA4724246.1"/>
    <property type="molecule type" value="Genomic_DNA"/>
</dbReference>
<dbReference type="InterPro" id="IPR028098">
    <property type="entry name" value="Glyco_trans_4-like_N"/>
</dbReference>
<dbReference type="CDD" id="cd03801">
    <property type="entry name" value="GT4_PimA-like"/>
    <property type="match status" value="1"/>
</dbReference>
<keyword evidence="3" id="KW-0808">Transferase</keyword>
<sequence>MSNDFAGIEQHVNELALKQMESNEVHIISTNEIAHQFNQNLNVISINNFGRRSLFNIYKLFKIIKKLNPHIIHTHGSKTTQIIKIIKPRLNAKYACTIHGIKSKTNIYEHADIIIGVSDKTIEAIKNKALVINNWWNPAYKELSIPDNSKPKFSIAIGRLEKVKGFDQLIKSWEGVDSKLLIIGSGAEKNSLNQLIENLKLSHKIEIVDEVPSSDLVNYYKQASVLIVSSLREGGPRVALEALYMKVPVISTDVGHMNKILPKEFLAEPNNQTALRELIVKYVNKMYLFDQSSIFEYVSEEFSLESQSKKILKAYEEALSRS</sequence>
<name>A0A838YPX1_9GAMM</name>
<dbReference type="PANTHER" id="PTHR12526">
    <property type="entry name" value="GLYCOSYLTRANSFERASE"/>
    <property type="match status" value="1"/>
</dbReference>
<reference evidence="3 4" key="1">
    <citation type="submission" date="2020-06" db="EMBL/GenBank/DDBJ databases">
        <title>Dysbiosis in marine aquaculture revealed through microbiome analysis: reverse ecology for environmental sustainability.</title>
        <authorList>
            <person name="Haro-Moreno J.M."/>
            <person name="Coutinho F.H."/>
            <person name="Zaragoza-Solas A."/>
            <person name="Picazo A."/>
            <person name="Almagro-Moreno S."/>
            <person name="Lopez-Perez M."/>
        </authorList>
    </citation>
    <scope>NUCLEOTIDE SEQUENCE [LARGE SCALE GENOMIC DNA]</scope>
    <source>
        <strain evidence="3">MCMED-G42</strain>
    </source>
</reference>
<dbReference type="AlphaFoldDB" id="A0A838YPX1"/>
<protein>
    <submittedName>
        <fullName evidence="3">Glycosyltransferase family 4 protein</fullName>
    </submittedName>
</protein>
<dbReference type="Gene3D" id="3.40.50.2000">
    <property type="entry name" value="Glycogen Phosphorylase B"/>
    <property type="match status" value="2"/>
</dbReference>
<evidence type="ECO:0000313" key="3">
    <source>
        <dbReference type="EMBL" id="MBA4724246.1"/>
    </source>
</evidence>
<evidence type="ECO:0000259" key="2">
    <source>
        <dbReference type="Pfam" id="PF13439"/>
    </source>
</evidence>
<accession>A0A838YPX1</accession>
<evidence type="ECO:0000259" key="1">
    <source>
        <dbReference type="Pfam" id="PF00534"/>
    </source>
</evidence>
<evidence type="ECO:0000313" key="4">
    <source>
        <dbReference type="Proteomes" id="UP000585327"/>
    </source>
</evidence>
<dbReference type="PANTHER" id="PTHR12526:SF630">
    <property type="entry name" value="GLYCOSYLTRANSFERASE"/>
    <property type="match status" value="1"/>
</dbReference>
<gene>
    <name evidence="3" type="ORF">H2021_03405</name>
</gene>
<proteinExistence type="predicted"/>
<feature type="domain" description="Glycosyltransferase subfamily 4-like N-terminal" evidence="2">
    <location>
        <begin position="7"/>
        <end position="126"/>
    </location>
</feature>